<dbReference type="SUPFAM" id="SSF64182">
    <property type="entry name" value="DHH phosphoesterases"/>
    <property type="match status" value="1"/>
</dbReference>
<feature type="domain" description="CBS" evidence="9">
    <location>
        <begin position="73"/>
        <end position="131"/>
    </location>
</feature>
<gene>
    <name evidence="10" type="ORF">CPZ25_018565</name>
</gene>
<dbReference type="Pfam" id="PF00571">
    <property type="entry name" value="CBS"/>
    <property type="match status" value="2"/>
</dbReference>
<dbReference type="PANTHER" id="PTHR12112">
    <property type="entry name" value="BNIP - RELATED"/>
    <property type="match status" value="1"/>
</dbReference>
<comment type="cofactor">
    <cofactor evidence="1">
        <name>Mn(2+)</name>
        <dbReference type="ChEBI" id="CHEBI:29035"/>
    </cofactor>
</comment>
<dbReference type="EMBL" id="CP029487">
    <property type="protein sequence ID" value="QCT73231.1"/>
    <property type="molecule type" value="Genomic_DNA"/>
</dbReference>
<protein>
    <recommendedName>
        <fullName evidence="2">inorganic diphosphatase</fullName>
        <ecNumber evidence="2">3.6.1.1</ecNumber>
    </recommendedName>
    <alternativeName>
        <fullName evidence="6">Pyrophosphate phospho-hydrolase</fullName>
    </alternativeName>
</protein>
<evidence type="ECO:0000256" key="3">
    <source>
        <dbReference type="ARBA" id="ARBA00022723"/>
    </source>
</evidence>
<dbReference type="InterPro" id="IPR046342">
    <property type="entry name" value="CBS_dom_sf"/>
</dbReference>
<dbReference type="FunFam" id="3.90.1640.10:FF:000001">
    <property type="entry name" value="Probable manganese-dependent inorganic pyrophosphatase"/>
    <property type="match status" value="1"/>
</dbReference>
<dbReference type="RefSeq" id="WP_074616622.1">
    <property type="nucleotide sequence ID" value="NZ_CABJDW020000002.1"/>
</dbReference>
<keyword evidence="5" id="KW-0464">Manganese</keyword>
<keyword evidence="11" id="KW-1185">Reference proteome</keyword>
<dbReference type="NCBIfam" id="NF011443">
    <property type="entry name" value="PRK14869.1-5"/>
    <property type="match status" value="1"/>
</dbReference>
<evidence type="ECO:0000313" key="10">
    <source>
        <dbReference type="EMBL" id="QCT73231.1"/>
    </source>
</evidence>
<accession>A0A4P9CE84</accession>
<keyword evidence="4" id="KW-0378">Hydrolase</keyword>
<keyword evidence="8" id="KW-0129">CBS domain</keyword>
<evidence type="ECO:0000256" key="6">
    <source>
        <dbReference type="ARBA" id="ARBA00032535"/>
    </source>
</evidence>
<dbReference type="SUPFAM" id="SSF54631">
    <property type="entry name" value="CBS-domain pair"/>
    <property type="match status" value="1"/>
</dbReference>
<dbReference type="GO" id="GO:0046872">
    <property type="term" value="F:metal ion binding"/>
    <property type="evidence" value="ECO:0007669"/>
    <property type="project" value="UniProtKB-KW"/>
</dbReference>
<dbReference type="PANTHER" id="PTHR12112:SF22">
    <property type="entry name" value="MANGANESE-DEPENDENT INORGANIC PYROPHOSPHATASE-RELATED"/>
    <property type="match status" value="1"/>
</dbReference>
<dbReference type="SMART" id="SM01131">
    <property type="entry name" value="DHHA2"/>
    <property type="match status" value="1"/>
</dbReference>
<dbReference type="GO" id="GO:0004427">
    <property type="term" value="F:inorganic diphosphate phosphatase activity"/>
    <property type="evidence" value="ECO:0007669"/>
    <property type="project" value="UniProtKB-EC"/>
</dbReference>
<dbReference type="Pfam" id="PF02833">
    <property type="entry name" value="DHHA2"/>
    <property type="match status" value="1"/>
</dbReference>
<reference evidence="10 11" key="1">
    <citation type="submission" date="2018-05" db="EMBL/GenBank/DDBJ databases">
        <title>Genome comparison of Eubacterium sp.</title>
        <authorList>
            <person name="Feng Y."/>
            <person name="Sanchez-Andrea I."/>
            <person name="Stams A.J.M."/>
            <person name="De Vos W.M."/>
        </authorList>
    </citation>
    <scope>NUCLEOTIDE SEQUENCE [LARGE SCALE GENOMIC DNA]</scope>
    <source>
        <strain evidence="10 11">YI</strain>
    </source>
</reference>
<dbReference type="InterPro" id="IPR038763">
    <property type="entry name" value="DHH_sf"/>
</dbReference>
<dbReference type="KEGG" id="emt:CPZ25_018565"/>
<comment type="catalytic activity">
    <reaction evidence="7">
        <text>diphosphate + H2O = 2 phosphate + H(+)</text>
        <dbReference type="Rhea" id="RHEA:24576"/>
        <dbReference type="ChEBI" id="CHEBI:15377"/>
        <dbReference type="ChEBI" id="CHEBI:15378"/>
        <dbReference type="ChEBI" id="CHEBI:33019"/>
        <dbReference type="ChEBI" id="CHEBI:43474"/>
        <dbReference type="EC" id="3.6.1.1"/>
    </reaction>
</comment>
<dbReference type="GO" id="GO:0005737">
    <property type="term" value="C:cytoplasm"/>
    <property type="evidence" value="ECO:0007669"/>
    <property type="project" value="InterPro"/>
</dbReference>
<proteinExistence type="predicted"/>
<dbReference type="Gene3D" id="3.10.310.20">
    <property type="entry name" value="DHHA2 domain"/>
    <property type="match status" value="1"/>
</dbReference>
<evidence type="ECO:0000256" key="1">
    <source>
        <dbReference type="ARBA" id="ARBA00001936"/>
    </source>
</evidence>
<dbReference type="InterPro" id="IPR038222">
    <property type="entry name" value="DHHA2_dom_sf"/>
</dbReference>
<evidence type="ECO:0000256" key="5">
    <source>
        <dbReference type="ARBA" id="ARBA00023211"/>
    </source>
</evidence>
<dbReference type="Gene3D" id="3.90.1640.10">
    <property type="entry name" value="inorganic pyrophosphatase (n-terminal core)"/>
    <property type="match status" value="2"/>
</dbReference>
<dbReference type="PROSITE" id="PS51371">
    <property type="entry name" value="CBS"/>
    <property type="match status" value="2"/>
</dbReference>
<evidence type="ECO:0000256" key="4">
    <source>
        <dbReference type="ARBA" id="ARBA00022801"/>
    </source>
</evidence>
<evidence type="ECO:0000256" key="7">
    <source>
        <dbReference type="ARBA" id="ARBA00047820"/>
    </source>
</evidence>
<dbReference type="InterPro" id="IPR001667">
    <property type="entry name" value="DDH_dom"/>
</dbReference>
<evidence type="ECO:0000313" key="11">
    <source>
        <dbReference type="Proteomes" id="UP000218387"/>
    </source>
</evidence>
<keyword evidence="3" id="KW-0479">Metal-binding</keyword>
<feature type="domain" description="CBS" evidence="9">
    <location>
        <begin position="247"/>
        <end position="305"/>
    </location>
</feature>
<name>A0A4P9CE84_EUBML</name>
<sequence length="540" mass="59858">MAQAIYVFGHQNPDTDSICASLSYAYLKQALGNENVVACRLGNINKETKYVLDYFNVEPPKLIKSVKPQVSDLHFNNFSMATEQDSVLKTMNQIISNPGRSLPVVDADKKLLGIISLPDIIQAYTDPYVESILKDTKTPYKNIIEILDARIIGEIPYDCVTGNLYTNTELTAGQKLSAEDFVVTALNDGSLEKAFKVGAENIIISNTPIGTTPPVPENYKGLIFLSNHSPFEVIRLLTQVIPITNFVKRENLEYFVTYETIDDVKENMLTSNHTRFPVVSEDGMVLASITKSNLLDYNRKQVILVDHNERGQSIRGVEEAEIIEVIDHHRVAEIQTSTPLYLRIEPVGCTCTIVSKMYHERNIPIPRPIAGLMLSAIISDTLLFHSPTCTETDRKIAEELADIAGVDLKAYGENMLVAGSNLADMSPREILSADRKRFTMGNYKVMVSQINTGDFKGMFKQLRPVLSEMEKACAEEGFDLAVLMVTDIIMGGSEILVAGKSRKLAEAAFGIGEDDISKFFPGVYSRKKQVVPPLMNASAL</sequence>
<evidence type="ECO:0000256" key="2">
    <source>
        <dbReference type="ARBA" id="ARBA00012146"/>
    </source>
</evidence>
<dbReference type="Proteomes" id="UP000218387">
    <property type="component" value="Chromosome"/>
</dbReference>
<evidence type="ECO:0000256" key="8">
    <source>
        <dbReference type="PROSITE-ProRule" id="PRU00703"/>
    </source>
</evidence>
<dbReference type="EC" id="3.6.1.1" evidence="2"/>
<evidence type="ECO:0000259" key="9">
    <source>
        <dbReference type="PROSITE" id="PS51371"/>
    </source>
</evidence>
<dbReference type="AlphaFoldDB" id="A0A4P9CE84"/>
<dbReference type="InterPro" id="IPR000644">
    <property type="entry name" value="CBS_dom"/>
</dbReference>
<dbReference type="Pfam" id="PF01368">
    <property type="entry name" value="DHH"/>
    <property type="match status" value="1"/>
</dbReference>
<organism evidence="10 11">
    <name type="scientific">Eubacterium maltosivorans</name>
    <dbReference type="NCBI Taxonomy" id="2041044"/>
    <lineage>
        <taxon>Bacteria</taxon>
        <taxon>Bacillati</taxon>
        <taxon>Bacillota</taxon>
        <taxon>Clostridia</taxon>
        <taxon>Eubacteriales</taxon>
        <taxon>Eubacteriaceae</taxon>
        <taxon>Eubacterium</taxon>
    </lineage>
</organism>
<dbReference type="InterPro" id="IPR004097">
    <property type="entry name" value="DHHA2"/>
</dbReference>
<dbReference type="NCBIfam" id="NF003877">
    <property type="entry name" value="PRK05427.1"/>
    <property type="match status" value="1"/>
</dbReference>